<dbReference type="InterPro" id="IPR040034">
    <property type="entry name" value="CENP-H"/>
</dbReference>
<dbReference type="EMBL" id="JAIFTL010000350">
    <property type="protein sequence ID" value="KAG9319943.1"/>
    <property type="molecule type" value="Genomic_DNA"/>
</dbReference>
<evidence type="ECO:0000313" key="12">
    <source>
        <dbReference type="Proteomes" id="UP000717515"/>
    </source>
</evidence>
<comment type="similarity">
    <text evidence="7">Belongs to the CENP-H/MCM16 family.</text>
</comment>
<feature type="compositionally biased region" description="Polar residues" evidence="9">
    <location>
        <begin position="183"/>
        <end position="193"/>
    </location>
</feature>
<dbReference type="GO" id="GO:0043515">
    <property type="term" value="F:kinetochore binding"/>
    <property type="evidence" value="ECO:0007669"/>
    <property type="project" value="TreeGrafter"/>
</dbReference>
<dbReference type="InterPro" id="IPR008426">
    <property type="entry name" value="CENP-H_C"/>
</dbReference>
<keyword evidence="6" id="KW-0137">Centromere</keyword>
<feature type="compositionally biased region" description="Basic and acidic residues" evidence="9">
    <location>
        <begin position="16"/>
        <end position="25"/>
    </location>
</feature>
<feature type="region of interest" description="Disordered" evidence="9">
    <location>
        <begin position="677"/>
        <end position="698"/>
    </location>
</feature>
<feature type="region of interest" description="Disordered" evidence="9">
    <location>
        <begin position="566"/>
        <end position="594"/>
    </location>
</feature>
<feature type="compositionally biased region" description="Polar residues" evidence="9">
    <location>
        <begin position="572"/>
        <end position="593"/>
    </location>
</feature>
<feature type="compositionally biased region" description="Acidic residues" evidence="9">
    <location>
        <begin position="1"/>
        <end position="10"/>
    </location>
</feature>
<comment type="subcellular location">
    <subcellularLocation>
        <location evidence="2">Chromosome</location>
        <location evidence="2">Centromere</location>
        <location evidence="2">Kinetochore</location>
    </subcellularLocation>
    <subcellularLocation>
        <location evidence="1">Nucleus</location>
    </subcellularLocation>
</comment>
<keyword evidence="3" id="KW-0158">Chromosome</keyword>
<evidence type="ECO:0000256" key="3">
    <source>
        <dbReference type="ARBA" id="ARBA00022454"/>
    </source>
</evidence>
<protein>
    <recommendedName>
        <fullName evidence="10">Centromere protein H C-terminal domain-containing protein</fullName>
    </recommendedName>
</protein>
<feature type="region of interest" description="Disordered" evidence="9">
    <location>
        <begin position="1"/>
        <end position="73"/>
    </location>
</feature>
<dbReference type="Proteomes" id="UP000717515">
    <property type="component" value="Unassembled WGS sequence"/>
</dbReference>
<accession>A0A9P8CU32</accession>
<name>A0A9P8CU32_MORAP</name>
<evidence type="ECO:0000256" key="6">
    <source>
        <dbReference type="ARBA" id="ARBA00023328"/>
    </source>
</evidence>
<dbReference type="GO" id="GO:0000776">
    <property type="term" value="C:kinetochore"/>
    <property type="evidence" value="ECO:0007669"/>
    <property type="project" value="UniProtKB-KW"/>
</dbReference>
<feature type="compositionally biased region" description="Basic and acidic residues" evidence="9">
    <location>
        <begin position="61"/>
        <end position="73"/>
    </location>
</feature>
<dbReference type="GO" id="GO:0005634">
    <property type="term" value="C:nucleus"/>
    <property type="evidence" value="ECO:0007669"/>
    <property type="project" value="UniProtKB-SubCell"/>
</dbReference>
<evidence type="ECO:0000256" key="4">
    <source>
        <dbReference type="ARBA" id="ARBA00022838"/>
    </source>
</evidence>
<evidence type="ECO:0000256" key="8">
    <source>
        <dbReference type="SAM" id="Coils"/>
    </source>
</evidence>
<keyword evidence="8" id="KW-0175">Coiled coil</keyword>
<reference evidence="11" key="1">
    <citation type="submission" date="2021-07" db="EMBL/GenBank/DDBJ databases">
        <title>Draft genome of Mortierella alpina, strain LL118, isolated from an aspen leaf litter sample.</title>
        <authorList>
            <person name="Yang S."/>
            <person name="Vinatzer B.A."/>
        </authorList>
    </citation>
    <scope>NUCLEOTIDE SEQUENCE</scope>
    <source>
        <strain evidence="11">LL118</strain>
    </source>
</reference>
<evidence type="ECO:0000256" key="2">
    <source>
        <dbReference type="ARBA" id="ARBA00004629"/>
    </source>
</evidence>
<dbReference type="AlphaFoldDB" id="A0A9P8CU32"/>
<keyword evidence="5" id="KW-0539">Nucleus</keyword>
<organism evidence="11 12">
    <name type="scientific">Mortierella alpina</name>
    <name type="common">Oleaginous fungus</name>
    <name type="synonym">Mortierella renispora</name>
    <dbReference type="NCBI Taxonomy" id="64518"/>
    <lineage>
        <taxon>Eukaryota</taxon>
        <taxon>Fungi</taxon>
        <taxon>Fungi incertae sedis</taxon>
        <taxon>Mucoromycota</taxon>
        <taxon>Mortierellomycotina</taxon>
        <taxon>Mortierellomycetes</taxon>
        <taxon>Mortierellales</taxon>
        <taxon>Mortierellaceae</taxon>
        <taxon>Mortierella</taxon>
    </lineage>
</organism>
<dbReference type="PANTHER" id="PTHR48122:SF1">
    <property type="entry name" value="CENTROMERE PROTEIN H"/>
    <property type="match status" value="1"/>
</dbReference>
<dbReference type="PANTHER" id="PTHR48122">
    <property type="entry name" value="CENTROMERE PROTEIN H"/>
    <property type="match status" value="1"/>
</dbReference>
<dbReference type="Pfam" id="PF05837">
    <property type="entry name" value="CENP-H"/>
    <property type="match status" value="1"/>
</dbReference>
<dbReference type="GO" id="GO:0051382">
    <property type="term" value="P:kinetochore assembly"/>
    <property type="evidence" value="ECO:0007669"/>
    <property type="project" value="InterPro"/>
</dbReference>
<keyword evidence="4" id="KW-0995">Kinetochore</keyword>
<feature type="region of interest" description="Disordered" evidence="9">
    <location>
        <begin position="117"/>
        <end position="197"/>
    </location>
</feature>
<sequence>MESILLDEDLQSLWPRETHGQDLKKRSAILPSTPIASPTPHDPTFSPPLKRKKDPLPPSERNTKSQRMTDHLTARLAASLHVSPSMASLDTTPHNHAGLENSRGFYRVQERNGRISVEPDSVLSGNGARSLQDIAGSSSSSAALNTEPRKYRKATGNRSNPTTPVSSHPSSPGPFSHPGGDHTLSTSSGSTPGKMSFESFAKHTTSPTILLDPALSARSSNLFMRRESRTNHRHAKVPPHHPLTMATRLALFHRIISTTKSVDAQTVDKETWIISQALKRGFPDRASFESAMASHTQALVAALTSLGGRFSVPVQQSSLYHITQSHQENQEVAIYNTIQTAVDAILENAHWLCGPDFEVGINRICPQWTTHEGSVEHIVHYVQVVESMRETLSGRFQHPQDLLEDLSRSQEVIDYQRTLFGETLRSHGLEWKALGLPPMEGLIQETQDWILNLAMTLTVKIRAEMTLALESSSHHRSAGAGSPFEMDMMEEEFQDPGMMTDRSVDEVMDMVIQGALLSVSCLELGGKPCPILVTAWMELAGQYCVHALHRRKQHIFKASRPSSMGFPYGKPLSTTGSTKSTQLQPHQRPQSGMSRGAIMKTMEIFENVSRLLQCVQEMREEEEACQESHPHRGTSFDAADDYPGESSLHGISSASSDQDEPMDFISANPAFRHIGSGIGHDQHGRGPVAPPPHQQKSMPVDSFWLQRWMAMESLASTLVETGLELCESMAEILGSGHTSTSLPPSTRASSTFSPALSLPVSLLTGTHDGHAGGAVSMTTPFGSTQSSPQFKAQSSSARAQAAIASLTGFSGGGVMASGTGGVGLIYVQFVVRMLTKIVEFAGQDSHQEQRLLLTPLEGNSRSSVVAMLFGPHLPSAYPPHKHATMEATPAQPSSIAAVIPTLEDQILQLADHEAWLDAQIREMEFATEKNDSTVVQEDGRSATEKRQELEQRIDFLKQELTTAVSMETVRNKVVYSAHAYQEVLKSLFKGDHDQDEKSLASAIEERDEAVSKYLHIHRELQKARRDLSAVQVQVLDCQDDNRAIAQSLALETAVMKEAMASQDSKSSRRMAHRMEEELKNVVIKHSVVSNVLQGLLLESGIDWANDPHYLEVMLKLRRTTE</sequence>
<feature type="compositionally biased region" description="Polar residues" evidence="9">
    <location>
        <begin position="123"/>
        <end position="144"/>
    </location>
</feature>
<evidence type="ECO:0000256" key="1">
    <source>
        <dbReference type="ARBA" id="ARBA00004123"/>
    </source>
</evidence>
<feature type="compositionally biased region" description="Low complexity" evidence="9">
    <location>
        <begin position="159"/>
        <end position="178"/>
    </location>
</feature>
<comment type="caution">
    <text evidence="11">The sequence shown here is derived from an EMBL/GenBank/DDBJ whole genome shotgun (WGS) entry which is preliminary data.</text>
</comment>
<feature type="domain" description="Centromere protein H C-terminal" evidence="10">
    <location>
        <begin position="933"/>
        <end position="1116"/>
    </location>
</feature>
<dbReference type="GO" id="GO:0007059">
    <property type="term" value="P:chromosome segregation"/>
    <property type="evidence" value="ECO:0007669"/>
    <property type="project" value="TreeGrafter"/>
</dbReference>
<feature type="region of interest" description="Disordered" evidence="9">
    <location>
        <begin position="621"/>
        <end position="663"/>
    </location>
</feature>
<evidence type="ECO:0000259" key="10">
    <source>
        <dbReference type="Pfam" id="PF05837"/>
    </source>
</evidence>
<evidence type="ECO:0000313" key="11">
    <source>
        <dbReference type="EMBL" id="KAG9319943.1"/>
    </source>
</evidence>
<dbReference type="GO" id="GO:0007052">
    <property type="term" value="P:mitotic spindle organization"/>
    <property type="evidence" value="ECO:0007669"/>
    <property type="project" value="TreeGrafter"/>
</dbReference>
<feature type="coiled-coil region" evidence="8">
    <location>
        <begin position="939"/>
        <end position="966"/>
    </location>
</feature>
<evidence type="ECO:0000256" key="5">
    <source>
        <dbReference type="ARBA" id="ARBA00023242"/>
    </source>
</evidence>
<proteinExistence type="inferred from homology"/>
<evidence type="ECO:0000256" key="9">
    <source>
        <dbReference type="SAM" id="MobiDB-lite"/>
    </source>
</evidence>
<gene>
    <name evidence="11" type="ORF">KVV02_003119</name>
</gene>
<evidence type="ECO:0000256" key="7">
    <source>
        <dbReference type="ARBA" id="ARBA00025735"/>
    </source>
</evidence>